<dbReference type="Proteomes" id="UP000179840">
    <property type="component" value="Unassembled WGS sequence"/>
</dbReference>
<name>A0A1S1U830_9BURK</name>
<comment type="caution">
    <text evidence="1">The sequence shown here is derived from an EMBL/GenBank/DDBJ whole genome shotgun (WGS) entry which is preliminary data.</text>
</comment>
<dbReference type="EMBL" id="LFKP01000008">
    <property type="protein sequence ID" value="OHV95924.1"/>
    <property type="molecule type" value="Genomic_DNA"/>
</dbReference>
<sequence>MPTAILVDSVSTGQGVDIALVRTGTASPYIPGHQAGFRLVEDFGGVLLRSALDCEVGIFLATNDVQLGGTAGGAVVIPSGVAVTNDLAHSIPVTLTSSSNTTPIPVSLANIRVSNTPEQAIPVLFGGTVAPVLGVVTVDNTNAEAIPVLQKPGEVFEVHVNNVDGQALPVVQKAGHVFTVEQATEVDTRPYLAAVVNDRVPVAVAAAVGVLVTVSATRRGLRIKNAGAAAVAIGGATLAYATAAVLIQPGETWNENEAPGAAWWCVCDAAKASTLNVQEIT</sequence>
<gene>
    <name evidence="1" type="ORF">AKG95_13670</name>
</gene>
<evidence type="ECO:0000313" key="1">
    <source>
        <dbReference type="EMBL" id="OHV95924.1"/>
    </source>
</evidence>
<dbReference type="RefSeq" id="WP_071077392.1">
    <property type="nucleotide sequence ID" value="NZ_LFKP01000008.1"/>
</dbReference>
<reference evidence="1 2" key="1">
    <citation type="submission" date="2015-06" db="EMBL/GenBank/DDBJ databases">
        <title>Draft genome sequencing of a biphenyl-degrading bacterium, Janthinobacterium lividum MEG1.</title>
        <authorList>
            <person name="Shimodaira J."/>
            <person name="Hatta T."/>
        </authorList>
    </citation>
    <scope>NUCLEOTIDE SEQUENCE [LARGE SCALE GENOMIC DNA]</scope>
    <source>
        <strain evidence="1 2">MEG1</strain>
    </source>
</reference>
<organism evidence="1 2">
    <name type="scientific">Janthinobacterium lividum</name>
    <dbReference type="NCBI Taxonomy" id="29581"/>
    <lineage>
        <taxon>Bacteria</taxon>
        <taxon>Pseudomonadati</taxon>
        <taxon>Pseudomonadota</taxon>
        <taxon>Betaproteobacteria</taxon>
        <taxon>Burkholderiales</taxon>
        <taxon>Oxalobacteraceae</taxon>
        <taxon>Janthinobacterium</taxon>
    </lineage>
</organism>
<accession>A0A1S1U830</accession>
<protein>
    <submittedName>
        <fullName evidence="1">Uncharacterized protein</fullName>
    </submittedName>
</protein>
<proteinExistence type="predicted"/>
<dbReference type="AlphaFoldDB" id="A0A1S1U830"/>
<evidence type="ECO:0000313" key="2">
    <source>
        <dbReference type="Proteomes" id="UP000179840"/>
    </source>
</evidence>